<keyword evidence="6" id="KW-1185">Reference proteome</keyword>
<sequence>MDKMFEKWGGGEVLRKAVSGMLPKNRLREKRLARLKVFEGQAHPYKKNILKMGGKSVLGPTGSIADSPLVKEAFAKEKAAETGAEKATA</sequence>
<evidence type="ECO:0000256" key="2">
    <source>
        <dbReference type="ARBA" id="ARBA00022980"/>
    </source>
</evidence>
<comment type="similarity">
    <text evidence="1 4">Belongs to the universal ribosomal protein uL13 family.</text>
</comment>
<dbReference type="GO" id="GO:0006412">
    <property type="term" value="P:translation"/>
    <property type="evidence" value="ECO:0007669"/>
    <property type="project" value="InterPro"/>
</dbReference>
<keyword evidence="3 4" id="KW-0687">Ribonucleoprotein</keyword>
<dbReference type="PANTHER" id="PTHR11545">
    <property type="entry name" value="RIBOSOMAL PROTEIN L13"/>
    <property type="match status" value="1"/>
</dbReference>
<dbReference type="GO" id="GO:0003735">
    <property type="term" value="F:structural constituent of ribosome"/>
    <property type="evidence" value="ECO:0007669"/>
    <property type="project" value="InterPro"/>
</dbReference>
<organism evidence="5 6">
    <name type="scientific">Blastomyces silverae</name>
    <dbReference type="NCBI Taxonomy" id="2060906"/>
    <lineage>
        <taxon>Eukaryota</taxon>
        <taxon>Fungi</taxon>
        <taxon>Dikarya</taxon>
        <taxon>Ascomycota</taxon>
        <taxon>Pezizomycotina</taxon>
        <taxon>Eurotiomycetes</taxon>
        <taxon>Eurotiomycetidae</taxon>
        <taxon>Onygenales</taxon>
        <taxon>Ajellomycetaceae</taxon>
        <taxon>Blastomyces</taxon>
    </lineage>
</organism>
<dbReference type="EMBL" id="LDEV01002387">
    <property type="protein sequence ID" value="KLJ09247.1"/>
    <property type="molecule type" value="Genomic_DNA"/>
</dbReference>
<evidence type="ECO:0000313" key="5">
    <source>
        <dbReference type="EMBL" id="KLJ09247.1"/>
    </source>
</evidence>
<dbReference type="InterPro" id="IPR005822">
    <property type="entry name" value="Ribosomal_uL13"/>
</dbReference>
<dbReference type="Pfam" id="PF00572">
    <property type="entry name" value="Ribosomal_L13"/>
    <property type="match status" value="1"/>
</dbReference>
<evidence type="ECO:0000256" key="1">
    <source>
        <dbReference type="ARBA" id="ARBA00006227"/>
    </source>
</evidence>
<dbReference type="OrthoDB" id="274622at2759"/>
<dbReference type="PROSITE" id="PS00783">
    <property type="entry name" value="RIBOSOMAL_L13"/>
    <property type="match status" value="1"/>
</dbReference>
<dbReference type="Gene3D" id="3.90.1180.10">
    <property type="entry name" value="Ribosomal protein L13"/>
    <property type="match status" value="1"/>
</dbReference>
<dbReference type="Proteomes" id="UP000053573">
    <property type="component" value="Unassembled WGS sequence"/>
</dbReference>
<dbReference type="InterPro" id="IPR023563">
    <property type="entry name" value="Ribosomal_uL13_CS"/>
</dbReference>
<dbReference type="PANTHER" id="PTHR11545:SF2">
    <property type="entry name" value="LARGE RIBOSOMAL SUBUNIT PROTEIN UL13M"/>
    <property type="match status" value="1"/>
</dbReference>
<dbReference type="SUPFAM" id="SSF52161">
    <property type="entry name" value="Ribosomal protein L13"/>
    <property type="match status" value="1"/>
</dbReference>
<evidence type="ECO:0000313" key="6">
    <source>
        <dbReference type="Proteomes" id="UP000053573"/>
    </source>
</evidence>
<reference evidence="6" key="1">
    <citation type="journal article" date="2015" name="PLoS Genet.">
        <title>The dynamic genome and transcriptome of the human fungal pathogen Blastomyces and close relative Emmonsia.</title>
        <authorList>
            <person name="Munoz J.F."/>
            <person name="Gauthier G.M."/>
            <person name="Desjardins C.A."/>
            <person name="Gallo J.E."/>
            <person name="Holder J."/>
            <person name="Sullivan T.D."/>
            <person name="Marty A.J."/>
            <person name="Carmen J.C."/>
            <person name="Chen Z."/>
            <person name="Ding L."/>
            <person name="Gujja S."/>
            <person name="Magrini V."/>
            <person name="Misas E."/>
            <person name="Mitreva M."/>
            <person name="Priest M."/>
            <person name="Saif S."/>
            <person name="Whiston E.A."/>
            <person name="Young S."/>
            <person name="Zeng Q."/>
            <person name="Goldman W.E."/>
            <person name="Mardis E.R."/>
            <person name="Taylor J.W."/>
            <person name="McEwen J.G."/>
            <person name="Clay O.K."/>
            <person name="Klein B.S."/>
            <person name="Cuomo C.A."/>
        </authorList>
    </citation>
    <scope>NUCLEOTIDE SEQUENCE [LARGE SCALE GENOMIC DNA]</scope>
    <source>
        <strain evidence="6">UAMH 139</strain>
    </source>
</reference>
<dbReference type="GO" id="GO:0005762">
    <property type="term" value="C:mitochondrial large ribosomal subunit"/>
    <property type="evidence" value="ECO:0007669"/>
    <property type="project" value="TreeGrafter"/>
</dbReference>
<proteinExistence type="inferred from homology"/>
<dbReference type="GO" id="GO:0003729">
    <property type="term" value="F:mRNA binding"/>
    <property type="evidence" value="ECO:0007669"/>
    <property type="project" value="TreeGrafter"/>
</dbReference>
<keyword evidence="2 4" id="KW-0689">Ribosomal protein</keyword>
<name>A0A0H1BDW4_9EURO</name>
<protein>
    <submittedName>
        <fullName evidence="5">Large subunit ribosomal protein L13</fullName>
    </submittedName>
</protein>
<accession>A0A0H1BDW4</accession>
<evidence type="ECO:0000256" key="3">
    <source>
        <dbReference type="ARBA" id="ARBA00023274"/>
    </source>
</evidence>
<dbReference type="GO" id="GO:0017148">
    <property type="term" value="P:negative regulation of translation"/>
    <property type="evidence" value="ECO:0007669"/>
    <property type="project" value="TreeGrafter"/>
</dbReference>
<dbReference type="InterPro" id="IPR036899">
    <property type="entry name" value="Ribosomal_uL13_sf"/>
</dbReference>
<evidence type="ECO:0000256" key="4">
    <source>
        <dbReference type="RuleBase" id="RU003877"/>
    </source>
</evidence>
<dbReference type="AlphaFoldDB" id="A0A0H1BDW4"/>
<gene>
    <name evidence="5" type="ORF">EMPG_15329</name>
</gene>
<comment type="caution">
    <text evidence="5">The sequence shown here is derived from an EMBL/GenBank/DDBJ whole genome shotgun (WGS) entry which is preliminary data.</text>
</comment>
<dbReference type="STRING" id="2060906.A0A0H1BDW4"/>